<proteinExistence type="inferred from homology"/>
<evidence type="ECO:0000256" key="5">
    <source>
        <dbReference type="ARBA" id="ARBA00012483"/>
    </source>
</evidence>
<dbReference type="KEGG" id="osn:115223461"/>
<evidence type="ECO:0000256" key="6">
    <source>
        <dbReference type="ARBA" id="ARBA00019422"/>
    </source>
</evidence>
<comment type="subunit">
    <text evidence="18">Component of the Smc5-Smc6 complex.</text>
</comment>
<organism evidence="21 22">
    <name type="scientific">Octopus sinensis</name>
    <name type="common">East Asian common octopus</name>
    <dbReference type="NCBI Taxonomy" id="2607531"/>
    <lineage>
        <taxon>Eukaryota</taxon>
        <taxon>Metazoa</taxon>
        <taxon>Spiralia</taxon>
        <taxon>Lophotrochozoa</taxon>
        <taxon>Mollusca</taxon>
        <taxon>Cephalopoda</taxon>
        <taxon>Coleoidea</taxon>
        <taxon>Octopodiformes</taxon>
        <taxon>Octopoda</taxon>
        <taxon>Incirrata</taxon>
        <taxon>Octopodidae</taxon>
        <taxon>Octopus</taxon>
    </lineage>
</organism>
<evidence type="ECO:0000256" key="13">
    <source>
        <dbReference type="ARBA" id="ARBA00022833"/>
    </source>
</evidence>
<comment type="catalytic activity">
    <reaction evidence="1 18">
        <text>S-ubiquitinyl-[E2 ubiquitin-conjugating enzyme]-L-cysteine + [acceptor protein]-L-lysine = [E2 ubiquitin-conjugating enzyme]-L-cysteine + N(6)-ubiquitinyl-[acceptor protein]-L-lysine.</text>
        <dbReference type="EC" id="2.3.2.27"/>
    </reaction>
</comment>
<keyword evidence="7" id="KW-0158">Chromosome</keyword>
<reference evidence="22" key="1">
    <citation type="submission" date="2025-08" db="UniProtKB">
        <authorList>
            <consortium name="RefSeq"/>
        </authorList>
    </citation>
    <scope>IDENTIFICATION</scope>
</reference>
<name>A0A6P7TJK7_9MOLL</name>
<keyword evidence="16 18" id="KW-0234">DNA repair</keyword>
<dbReference type="InterPro" id="IPR036388">
    <property type="entry name" value="WH-like_DNA-bd_sf"/>
</dbReference>
<accession>A0A6P7TJK7</accession>
<dbReference type="FunFam" id="3.90.1150.220:FF:000001">
    <property type="entry name" value="Non-structural maintenance of chromosomes element 1 homolog"/>
    <property type="match status" value="1"/>
</dbReference>
<evidence type="ECO:0000256" key="8">
    <source>
        <dbReference type="ARBA" id="ARBA00022679"/>
    </source>
</evidence>
<evidence type="ECO:0000259" key="20">
    <source>
        <dbReference type="Pfam" id="PF08746"/>
    </source>
</evidence>
<keyword evidence="14" id="KW-0779">Telomere</keyword>
<evidence type="ECO:0000256" key="16">
    <source>
        <dbReference type="ARBA" id="ARBA00023204"/>
    </source>
</evidence>
<feature type="region of interest" description="Disordered" evidence="19">
    <location>
        <begin position="242"/>
        <end position="262"/>
    </location>
</feature>
<dbReference type="CDD" id="cd16493">
    <property type="entry name" value="RING-CH-C4HC3_NSE1"/>
    <property type="match status" value="1"/>
</dbReference>
<evidence type="ECO:0000256" key="10">
    <source>
        <dbReference type="ARBA" id="ARBA00022763"/>
    </source>
</evidence>
<dbReference type="InterPro" id="IPR013083">
    <property type="entry name" value="Znf_RING/FYVE/PHD"/>
</dbReference>
<dbReference type="GO" id="GO:0061630">
    <property type="term" value="F:ubiquitin protein ligase activity"/>
    <property type="evidence" value="ECO:0007669"/>
    <property type="project" value="UniProtKB-EC"/>
</dbReference>
<evidence type="ECO:0000256" key="9">
    <source>
        <dbReference type="ARBA" id="ARBA00022723"/>
    </source>
</evidence>
<dbReference type="GO" id="GO:0008270">
    <property type="term" value="F:zinc ion binding"/>
    <property type="evidence" value="ECO:0007669"/>
    <property type="project" value="UniProtKB-KW"/>
</dbReference>
<evidence type="ECO:0000256" key="15">
    <source>
        <dbReference type="ARBA" id="ARBA00023172"/>
    </source>
</evidence>
<dbReference type="RefSeq" id="XP_029649907.1">
    <property type="nucleotide sequence ID" value="XM_029794047.2"/>
</dbReference>
<dbReference type="InterPro" id="IPR014857">
    <property type="entry name" value="Nse1_RING_C4HC3-type"/>
</dbReference>
<evidence type="ECO:0000256" key="7">
    <source>
        <dbReference type="ARBA" id="ARBA00022454"/>
    </source>
</evidence>
<dbReference type="GO" id="GO:0030915">
    <property type="term" value="C:Smc5-Smc6 complex"/>
    <property type="evidence" value="ECO:0007669"/>
    <property type="project" value="UniProtKB-UniRule"/>
</dbReference>
<dbReference type="PANTHER" id="PTHR20973">
    <property type="entry name" value="NON-SMC ELEMENT 1-RELATED"/>
    <property type="match status" value="1"/>
</dbReference>
<keyword evidence="8 18" id="KW-0808">Transferase</keyword>
<dbReference type="Gene3D" id="3.90.1150.220">
    <property type="match status" value="1"/>
</dbReference>
<keyword evidence="13 18" id="KW-0862">Zinc</keyword>
<sequence length="262" mass="30633">MSEMKPQHHVFLQYFMSKGLVDSKGVRNLFKLCCKDMVDASSVTSQSEWMQQLANFVIIINNNIRPFHLNILKGFDEDDGTSYYCLVNTCDNAVTRLSTDYSVNELELFKLFLDRIMSSNDASVGSVQALNLTHELEKKMSKDDAQRFFDRMVNEKWLKRTIRGKLQLSTRSILELDNHIRKMYPDLVELCNICNRLCLQGQSCPKCMAKLHIFCAKRYFENQAEPKCPKCYTPWTNTNQNRESVRRSSRRNTPMSYEQMEE</sequence>
<keyword evidence="21" id="KW-1185">Reference proteome</keyword>
<gene>
    <name evidence="22" type="primary">LOC115223461</name>
</gene>
<evidence type="ECO:0000256" key="14">
    <source>
        <dbReference type="ARBA" id="ARBA00022895"/>
    </source>
</evidence>
<evidence type="ECO:0000256" key="11">
    <source>
        <dbReference type="ARBA" id="ARBA00022771"/>
    </source>
</evidence>
<evidence type="ECO:0000256" key="1">
    <source>
        <dbReference type="ARBA" id="ARBA00000900"/>
    </source>
</evidence>
<dbReference type="Proteomes" id="UP000515154">
    <property type="component" value="Linkage group LG23"/>
</dbReference>
<dbReference type="FunFam" id="1.10.10.10:FF:000270">
    <property type="entry name" value="Non-structural maintenance of chromosomes element 1 homolog"/>
    <property type="match status" value="1"/>
</dbReference>
<dbReference type="Gene3D" id="1.10.10.10">
    <property type="entry name" value="Winged helix-like DNA-binding domain superfamily/Winged helix DNA-binding domain"/>
    <property type="match status" value="1"/>
</dbReference>
<feature type="domain" description="Non-structural maintenance of chromosomes element 1 RING C4HC3-type" evidence="20">
    <location>
        <begin position="191"/>
        <end position="231"/>
    </location>
</feature>
<evidence type="ECO:0000256" key="17">
    <source>
        <dbReference type="ARBA" id="ARBA00023242"/>
    </source>
</evidence>
<evidence type="ECO:0000256" key="4">
    <source>
        <dbReference type="ARBA" id="ARBA00010258"/>
    </source>
</evidence>
<evidence type="ECO:0000313" key="22">
    <source>
        <dbReference type="RefSeq" id="XP_029649907.1"/>
    </source>
</evidence>
<dbReference type="Pfam" id="PF07574">
    <property type="entry name" value="SMC_Nse1"/>
    <property type="match status" value="1"/>
</dbReference>
<dbReference type="GO" id="GO:0005634">
    <property type="term" value="C:nucleus"/>
    <property type="evidence" value="ECO:0007669"/>
    <property type="project" value="UniProtKB-SubCell"/>
</dbReference>
<dbReference type="InterPro" id="IPR011513">
    <property type="entry name" value="Nse1"/>
</dbReference>
<keyword evidence="17 18" id="KW-0539">Nucleus</keyword>
<keyword evidence="12 18" id="KW-0833">Ubl conjugation pathway</keyword>
<evidence type="ECO:0000313" key="21">
    <source>
        <dbReference type="Proteomes" id="UP000515154"/>
    </source>
</evidence>
<keyword evidence="10 18" id="KW-0227">DNA damage</keyword>
<evidence type="ECO:0000256" key="3">
    <source>
        <dbReference type="ARBA" id="ARBA00004574"/>
    </source>
</evidence>
<dbReference type="Gene3D" id="3.30.40.10">
    <property type="entry name" value="Zinc/RING finger domain, C3HC4 (zinc finger)"/>
    <property type="match status" value="1"/>
</dbReference>
<evidence type="ECO:0000256" key="2">
    <source>
        <dbReference type="ARBA" id="ARBA00004123"/>
    </source>
</evidence>
<keyword evidence="15 18" id="KW-0233">DNA recombination</keyword>
<dbReference type="GO" id="GO:0000781">
    <property type="term" value="C:chromosome, telomeric region"/>
    <property type="evidence" value="ECO:0007669"/>
    <property type="project" value="UniProtKB-SubCell"/>
</dbReference>
<comment type="similarity">
    <text evidence="4 18">Belongs to the NSE1 family.</text>
</comment>
<dbReference type="GO" id="GO:0000724">
    <property type="term" value="P:double-strand break repair via homologous recombination"/>
    <property type="evidence" value="ECO:0007669"/>
    <property type="project" value="TreeGrafter"/>
</dbReference>
<keyword evidence="9 18" id="KW-0479">Metal-binding</keyword>
<evidence type="ECO:0000256" key="19">
    <source>
        <dbReference type="SAM" id="MobiDB-lite"/>
    </source>
</evidence>
<comment type="subcellular location">
    <subcellularLocation>
        <location evidence="3">Chromosome</location>
        <location evidence="3">Telomere</location>
    </subcellularLocation>
    <subcellularLocation>
        <location evidence="2 18">Nucleus</location>
    </subcellularLocation>
</comment>
<dbReference type="PANTHER" id="PTHR20973:SF0">
    <property type="entry name" value="NON-STRUCTURAL MAINTENANCE OF CHROMOSOMES ELEMENT 1 HOMOLOG"/>
    <property type="match status" value="1"/>
</dbReference>
<evidence type="ECO:0000256" key="18">
    <source>
        <dbReference type="RuleBase" id="RU368018"/>
    </source>
</evidence>
<dbReference type="Pfam" id="PF08746">
    <property type="entry name" value="zf-RING-like"/>
    <property type="match status" value="1"/>
</dbReference>
<keyword evidence="11 18" id="KW-0863">Zinc-finger</keyword>
<protein>
    <recommendedName>
        <fullName evidence="6 18">Non-structural maintenance of chromosomes element 1 homolog</fullName>
        <ecNumber evidence="5 18">2.3.2.27</ecNumber>
    </recommendedName>
</protein>
<dbReference type="EC" id="2.3.2.27" evidence="5 18"/>
<dbReference type="AlphaFoldDB" id="A0A6P7TJK7"/>
<evidence type="ECO:0000256" key="12">
    <source>
        <dbReference type="ARBA" id="ARBA00022786"/>
    </source>
</evidence>